<evidence type="ECO:0000256" key="9">
    <source>
        <dbReference type="SAM" id="MobiDB-lite"/>
    </source>
</evidence>
<dbReference type="InterPro" id="IPR008266">
    <property type="entry name" value="Tyr_kinase_AS"/>
</dbReference>
<dbReference type="OrthoDB" id="757296at2759"/>
<evidence type="ECO:0000256" key="8">
    <source>
        <dbReference type="ARBA" id="ARBA00048679"/>
    </source>
</evidence>
<dbReference type="InterPro" id="IPR000719">
    <property type="entry name" value="Prot_kinase_dom"/>
</dbReference>
<feature type="region of interest" description="Disordered" evidence="9">
    <location>
        <begin position="166"/>
        <end position="232"/>
    </location>
</feature>
<keyword evidence="4" id="KW-0547">Nucleotide-binding</keyword>
<feature type="domain" description="Protein kinase" evidence="10">
    <location>
        <begin position="310"/>
        <end position="580"/>
    </location>
</feature>
<dbReference type="Gene3D" id="1.10.510.10">
    <property type="entry name" value="Transferase(Phosphotransferase) domain 1"/>
    <property type="match status" value="1"/>
</dbReference>
<evidence type="ECO:0000259" key="10">
    <source>
        <dbReference type="PROSITE" id="PS50011"/>
    </source>
</evidence>
<evidence type="ECO:0000256" key="1">
    <source>
        <dbReference type="ARBA" id="ARBA00012513"/>
    </source>
</evidence>
<dbReference type="PROSITE" id="PS50011">
    <property type="entry name" value="PROTEIN_KINASE_DOM"/>
    <property type="match status" value="1"/>
</dbReference>
<organism evidence="11 12">
    <name type="scientific">Spirodela intermedia</name>
    <name type="common">Intermediate duckweed</name>
    <dbReference type="NCBI Taxonomy" id="51605"/>
    <lineage>
        <taxon>Eukaryota</taxon>
        <taxon>Viridiplantae</taxon>
        <taxon>Streptophyta</taxon>
        <taxon>Embryophyta</taxon>
        <taxon>Tracheophyta</taxon>
        <taxon>Spermatophyta</taxon>
        <taxon>Magnoliopsida</taxon>
        <taxon>Liliopsida</taxon>
        <taxon>Araceae</taxon>
        <taxon>Lemnoideae</taxon>
        <taxon>Spirodela</taxon>
    </lineage>
</organism>
<dbReference type="EC" id="2.7.11.1" evidence="1"/>
<evidence type="ECO:0000256" key="2">
    <source>
        <dbReference type="ARBA" id="ARBA00022527"/>
    </source>
</evidence>
<evidence type="ECO:0000256" key="4">
    <source>
        <dbReference type="ARBA" id="ARBA00022741"/>
    </source>
</evidence>
<dbReference type="InterPro" id="IPR011009">
    <property type="entry name" value="Kinase-like_dom_sf"/>
</dbReference>
<feature type="compositionally biased region" description="Acidic residues" evidence="9">
    <location>
        <begin position="180"/>
        <end position="197"/>
    </location>
</feature>
<dbReference type="FunFam" id="1.10.510.10:FF:001023">
    <property type="entry name" value="Os07g0541700 protein"/>
    <property type="match status" value="1"/>
</dbReference>
<evidence type="ECO:0000256" key="3">
    <source>
        <dbReference type="ARBA" id="ARBA00022679"/>
    </source>
</evidence>
<comment type="catalytic activity">
    <reaction evidence="8">
        <text>L-seryl-[protein] + ATP = O-phospho-L-seryl-[protein] + ADP + H(+)</text>
        <dbReference type="Rhea" id="RHEA:17989"/>
        <dbReference type="Rhea" id="RHEA-COMP:9863"/>
        <dbReference type="Rhea" id="RHEA-COMP:11604"/>
        <dbReference type="ChEBI" id="CHEBI:15378"/>
        <dbReference type="ChEBI" id="CHEBI:29999"/>
        <dbReference type="ChEBI" id="CHEBI:30616"/>
        <dbReference type="ChEBI" id="CHEBI:83421"/>
        <dbReference type="ChEBI" id="CHEBI:456216"/>
        <dbReference type="EC" id="2.7.11.1"/>
    </reaction>
</comment>
<dbReference type="InterPro" id="IPR001245">
    <property type="entry name" value="Ser-Thr/Tyr_kinase_cat_dom"/>
</dbReference>
<keyword evidence="12" id="KW-1185">Reference proteome</keyword>
<evidence type="ECO:0000256" key="7">
    <source>
        <dbReference type="ARBA" id="ARBA00047899"/>
    </source>
</evidence>
<comment type="catalytic activity">
    <reaction evidence="7">
        <text>L-threonyl-[protein] + ATP = O-phospho-L-threonyl-[protein] + ADP + H(+)</text>
        <dbReference type="Rhea" id="RHEA:46608"/>
        <dbReference type="Rhea" id="RHEA-COMP:11060"/>
        <dbReference type="Rhea" id="RHEA-COMP:11605"/>
        <dbReference type="ChEBI" id="CHEBI:15378"/>
        <dbReference type="ChEBI" id="CHEBI:30013"/>
        <dbReference type="ChEBI" id="CHEBI:30616"/>
        <dbReference type="ChEBI" id="CHEBI:61977"/>
        <dbReference type="ChEBI" id="CHEBI:456216"/>
        <dbReference type="EC" id="2.7.11.1"/>
    </reaction>
</comment>
<dbReference type="Gene3D" id="3.30.200.20">
    <property type="entry name" value="Phosphorylase Kinase, domain 1"/>
    <property type="match status" value="1"/>
</dbReference>
<dbReference type="PANTHER" id="PTHR47989">
    <property type="entry name" value="OS01G0750732 PROTEIN"/>
    <property type="match status" value="1"/>
</dbReference>
<evidence type="ECO:0000256" key="6">
    <source>
        <dbReference type="ARBA" id="ARBA00022840"/>
    </source>
</evidence>
<sequence>MAGARLGKRTPEENVVMVAVKAEREMSKMALSWALTHVVRPGDIVTLLAVIPNHYEGQRRRLWSFPKFAGECGSGGGGGSPESRRKAEVSALCSRMALQFHARHDPQAPHSAGGSGGAVVAEWKRVGANWIVLDKQLKQEAKHCMQELPDCSIVLMKRTHAKVLRLNLRGGGEKQSSREEGEEDDDDDDDDDDDNEEDRQGLYRRLKHSTPASSPEDERTATNGGSSSVVCYRDPSSGIKTLQEIFIESGGDSPADRLQPTTVRPAVRRRSSSTAVAPPLCSVCRHRAPVFGKPPRWFGVGELEEATGGFCDENFLAEDALTWVHRGVLRNGQVVAVKRLKPSPPAAPGMMAVYPCGGGGGDGGFRAEVEVLSRAQHRNVVMLVGFSVEATQRALVYEYVCNGSLAAHLHGRAAAPPLDWPARLRIAVGTARGLRYLHEDCRVGFIHGDVRPSNILLTHDFEPLIADFGFSRWQPEGGGAGRRMLGKFGYLAPEYIERGRITEKADVYAFGVVLLELLTGRRAVDAARPKGQQFLAEWSRRFSRRLIAAAEAAAACLRREPQARPTMSKVLRMLEGEEPVDLGGSSMGPKGEASGRRCVNPCQERNGGWSKGSLSQRIPHEAITRALLHAAERNPARIY</sequence>
<gene>
    <name evidence="11" type="ORF">SI8410_07010157</name>
</gene>
<keyword evidence="3" id="KW-0808">Transferase</keyword>
<dbReference type="PROSITE" id="PS00109">
    <property type="entry name" value="PROTEIN_KINASE_TYR"/>
    <property type="match status" value="1"/>
</dbReference>
<evidence type="ECO:0000313" key="11">
    <source>
        <dbReference type="EMBL" id="CAA7399487.1"/>
    </source>
</evidence>
<keyword evidence="2" id="KW-0723">Serine/threonine-protein kinase</keyword>
<dbReference type="GO" id="GO:0005524">
    <property type="term" value="F:ATP binding"/>
    <property type="evidence" value="ECO:0007669"/>
    <property type="project" value="UniProtKB-KW"/>
</dbReference>
<evidence type="ECO:0000313" key="12">
    <source>
        <dbReference type="Proteomes" id="UP000663760"/>
    </source>
</evidence>
<dbReference type="PANTHER" id="PTHR47989:SF14">
    <property type="entry name" value="INACTIVE PROTEIN KINASE SELMODRAFT_444075"/>
    <property type="match status" value="1"/>
</dbReference>
<keyword evidence="5" id="KW-0418">Kinase</keyword>
<name>A0A7I8KNU9_SPIIN</name>
<dbReference type="EMBL" id="LR746270">
    <property type="protein sequence ID" value="CAA7399487.1"/>
    <property type="molecule type" value="Genomic_DNA"/>
</dbReference>
<keyword evidence="6" id="KW-0067">ATP-binding</keyword>
<dbReference type="AlphaFoldDB" id="A0A7I8KNU9"/>
<protein>
    <recommendedName>
        <fullName evidence="1">non-specific serine/threonine protein kinase</fullName>
        <ecNumber evidence="1">2.7.11.1</ecNumber>
    </recommendedName>
</protein>
<reference evidence="11" key="1">
    <citation type="submission" date="2020-02" db="EMBL/GenBank/DDBJ databases">
        <authorList>
            <person name="Scholz U."/>
            <person name="Mascher M."/>
            <person name="Fiebig A."/>
        </authorList>
    </citation>
    <scope>NUCLEOTIDE SEQUENCE</scope>
</reference>
<dbReference type="FunFam" id="3.30.200.20:FF:000162">
    <property type="entry name" value="Adenine nucleotide alpha hydrolase-like domain kinase"/>
    <property type="match status" value="1"/>
</dbReference>
<evidence type="ECO:0000256" key="5">
    <source>
        <dbReference type="ARBA" id="ARBA00022777"/>
    </source>
</evidence>
<dbReference type="GO" id="GO:0004674">
    <property type="term" value="F:protein serine/threonine kinase activity"/>
    <property type="evidence" value="ECO:0007669"/>
    <property type="project" value="UniProtKB-KW"/>
</dbReference>
<dbReference type="Proteomes" id="UP000663760">
    <property type="component" value="Chromosome 7"/>
</dbReference>
<dbReference type="CDD" id="cd14066">
    <property type="entry name" value="STKc_IRAK"/>
    <property type="match status" value="1"/>
</dbReference>
<feature type="region of interest" description="Disordered" evidence="9">
    <location>
        <begin position="250"/>
        <end position="271"/>
    </location>
</feature>
<accession>A0A7I8KNU9</accession>
<proteinExistence type="predicted"/>
<dbReference type="SUPFAM" id="SSF56112">
    <property type="entry name" value="Protein kinase-like (PK-like)"/>
    <property type="match status" value="1"/>
</dbReference>
<dbReference type="Pfam" id="PF07714">
    <property type="entry name" value="PK_Tyr_Ser-Thr"/>
    <property type="match status" value="1"/>
</dbReference>